<dbReference type="InterPro" id="IPR035906">
    <property type="entry name" value="MetI-like_sf"/>
</dbReference>
<evidence type="ECO:0000256" key="5">
    <source>
        <dbReference type="ARBA" id="ARBA00022692"/>
    </source>
</evidence>
<evidence type="ECO:0000256" key="6">
    <source>
        <dbReference type="ARBA" id="ARBA00022989"/>
    </source>
</evidence>
<dbReference type="Pfam" id="PF00528">
    <property type="entry name" value="BPD_transp_1"/>
    <property type="match status" value="1"/>
</dbReference>
<evidence type="ECO:0000259" key="9">
    <source>
        <dbReference type="PROSITE" id="PS50928"/>
    </source>
</evidence>
<dbReference type="EMBL" id="LDPZ01000022">
    <property type="protein sequence ID" value="KTQ95511.1"/>
    <property type="molecule type" value="Genomic_DNA"/>
</dbReference>
<dbReference type="GO" id="GO:0055085">
    <property type="term" value="P:transmembrane transport"/>
    <property type="evidence" value="ECO:0007669"/>
    <property type="project" value="InterPro"/>
</dbReference>
<evidence type="ECO:0000256" key="2">
    <source>
        <dbReference type="ARBA" id="ARBA00022448"/>
    </source>
</evidence>
<evidence type="ECO:0000256" key="4">
    <source>
        <dbReference type="ARBA" id="ARBA00022519"/>
    </source>
</evidence>
<dbReference type="CDD" id="cd06261">
    <property type="entry name" value="TM_PBP2"/>
    <property type="match status" value="2"/>
</dbReference>
<sequence length="546" mass="58073">MGSERWFVLGAAGLALVVALPILSLGWIAVSGSGGDWAHLLRTVLPDATRTTALLMLGVALTTGLLGTLLAWIVTGFDFPGRRVFAWALVLPLAVPTYIAAYCFNELLHYVGPVQTGLRALMGYRTRAEYSFPEIRSLGGAILILSSVLYPYVYLATRAVFLMQGRRMAEVARTLGAGPLRLFATILLPLARPAIAVGVSLALMEVVNDIGAVEFLGVQTLTFAVYSTWLNRGDLQGATQIALLMLTVIVALVWLERFARRRQGFTAGRGGMAPPPLVRLRGPAALGAFTLCFLPLASGFGVPLFILSRYALSRLGDVADPALWRALWHTVLVAGASACLVVGASFLVTYGLRLRRSRSLAALARLGSLGYAVPGTVLAIGLLVPLAAFDNALDAWMRAWFGVSTGLLLSGSGLAIVLACTARFTAMGHGTLESGFAKLSPHLDMAARTLGRGPGSVLATILLPLMRPAVLTGFLLVFVDAAKELSATILLRPFDFDTLATHVYAQASRAAFEDGAIAALLIVLVGITPVLLLTRALLKNEQDLRR</sequence>
<name>A0A175RAA9_9HYPH</name>
<feature type="transmembrane region" description="Helical" evidence="8">
    <location>
        <begin position="457"/>
        <end position="479"/>
    </location>
</feature>
<protein>
    <submittedName>
        <fullName evidence="10">Iron ABC transporter permease</fullName>
    </submittedName>
</protein>
<evidence type="ECO:0000256" key="7">
    <source>
        <dbReference type="ARBA" id="ARBA00023136"/>
    </source>
</evidence>
<feature type="domain" description="ABC transmembrane type-1" evidence="9">
    <location>
        <begin position="327"/>
        <end position="533"/>
    </location>
</feature>
<keyword evidence="5 8" id="KW-0812">Transmembrane</keyword>
<dbReference type="PATRIC" id="fig|401562.3.peg.1739"/>
<dbReference type="PROSITE" id="PS50928">
    <property type="entry name" value="ABC_TM1"/>
    <property type="match status" value="2"/>
</dbReference>
<comment type="caution">
    <text evidence="10">The sequence shown here is derived from an EMBL/GenBank/DDBJ whole genome shotgun (WGS) entry which is preliminary data.</text>
</comment>
<feature type="transmembrane region" description="Helical" evidence="8">
    <location>
        <begin position="84"/>
        <end position="104"/>
    </location>
</feature>
<feature type="domain" description="ABC transmembrane type-1" evidence="9">
    <location>
        <begin position="49"/>
        <end position="254"/>
    </location>
</feature>
<feature type="transmembrane region" description="Helical" evidence="8">
    <location>
        <begin position="326"/>
        <end position="350"/>
    </location>
</feature>
<dbReference type="InterPro" id="IPR000515">
    <property type="entry name" value="MetI-like"/>
</dbReference>
<feature type="transmembrane region" description="Helical" evidence="8">
    <location>
        <begin position="50"/>
        <end position="72"/>
    </location>
</feature>
<reference evidence="10 11" key="1">
    <citation type="journal article" date="2016" name="Front. Microbiol.">
        <title>Genomic Resource of Rice Seed Associated Bacteria.</title>
        <authorList>
            <person name="Midha S."/>
            <person name="Bansal K."/>
            <person name="Sharma S."/>
            <person name="Kumar N."/>
            <person name="Patil P.P."/>
            <person name="Chaudhry V."/>
            <person name="Patil P.B."/>
        </authorList>
    </citation>
    <scope>NUCLEOTIDE SEQUENCE [LARGE SCALE GENOMIC DNA]</scope>
    <source>
        <strain evidence="10 11">NS226</strain>
    </source>
</reference>
<organism evidence="10 11">
    <name type="scientific">Aureimonas ureilytica</name>
    <dbReference type="NCBI Taxonomy" id="401562"/>
    <lineage>
        <taxon>Bacteria</taxon>
        <taxon>Pseudomonadati</taxon>
        <taxon>Pseudomonadota</taxon>
        <taxon>Alphaproteobacteria</taxon>
        <taxon>Hyphomicrobiales</taxon>
        <taxon>Aurantimonadaceae</taxon>
        <taxon>Aureimonas</taxon>
    </lineage>
</organism>
<evidence type="ECO:0000256" key="8">
    <source>
        <dbReference type="RuleBase" id="RU363032"/>
    </source>
</evidence>
<dbReference type="PANTHER" id="PTHR43357:SF3">
    <property type="entry name" value="FE(3+)-TRANSPORT SYSTEM PERMEASE PROTEIN FBPB 2"/>
    <property type="match status" value="1"/>
</dbReference>
<dbReference type="FunFam" id="1.10.3720.10:FF:000088">
    <property type="entry name" value="Iron(III) ABC transporter, permease protein"/>
    <property type="match status" value="1"/>
</dbReference>
<feature type="transmembrane region" description="Helical" evidence="8">
    <location>
        <begin position="138"/>
        <end position="161"/>
    </location>
</feature>
<proteinExistence type="inferred from homology"/>
<evidence type="ECO:0000256" key="1">
    <source>
        <dbReference type="ARBA" id="ARBA00004429"/>
    </source>
</evidence>
<dbReference type="AlphaFoldDB" id="A0A175RAA9"/>
<dbReference type="Proteomes" id="UP000078272">
    <property type="component" value="Unassembled WGS sequence"/>
</dbReference>
<keyword evidence="4" id="KW-0997">Cell inner membrane</keyword>
<keyword evidence="7 8" id="KW-0472">Membrane</keyword>
<evidence type="ECO:0000256" key="3">
    <source>
        <dbReference type="ARBA" id="ARBA00022475"/>
    </source>
</evidence>
<dbReference type="PANTHER" id="PTHR43357">
    <property type="entry name" value="INNER MEMBRANE ABC TRANSPORTER PERMEASE PROTEIN YDCV"/>
    <property type="match status" value="1"/>
</dbReference>
<evidence type="ECO:0000313" key="10">
    <source>
        <dbReference type="EMBL" id="KTQ95511.1"/>
    </source>
</evidence>
<feature type="transmembrane region" description="Helical" evidence="8">
    <location>
        <begin position="399"/>
        <end position="420"/>
    </location>
</feature>
<dbReference type="GO" id="GO:0005886">
    <property type="term" value="C:plasma membrane"/>
    <property type="evidence" value="ECO:0007669"/>
    <property type="project" value="UniProtKB-SubCell"/>
</dbReference>
<feature type="transmembrane region" description="Helical" evidence="8">
    <location>
        <begin position="7"/>
        <end position="30"/>
    </location>
</feature>
<comment type="subcellular location">
    <subcellularLocation>
        <location evidence="1">Cell inner membrane</location>
        <topology evidence="1">Multi-pass membrane protein</topology>
    </subcellularLocation>
    <subcellularLocation>
        <location evidence="8">Cell membrane</location>
        <topology evidence="8">Multi-pass membrane protein</topology>
    </subcellularLocation>
</comment>
<dbReference type="STRING" id="401562.NS365_09700"/>
<keyword evidence="3" id="KW-1003">Cell membrane</keyword>
<evidence type="ECO:0000313" key="11">
    <source>
        <dbReference type="Proteomes" id="UP000078272"/>
    </source>
</evidence>
<feature type="transmembrane region" description="Helical" evidence="8">
    <location>
        <begin position="237"/>
        <end position="255"/>
    </location>
</feature>
<feature type="transmembrane region" description="Helical" evidence="8">
    <location>
        <begin position="182"/>
        <end position="204"/>
    </location>
</feature>
<feature type="transmembrane region" description="Helical" evidence="8">
    <location>
        <begin position="516"/>
        <end position="538"/>
    </location>
</feature>
<dbReference type="SUPFAM" id="SSF161098">
    <property type="entry name" value="MetI-like"/>
    <property type="match status" value="2"/>
</dbReference>
<accession>A0A175RAA9</accession>
<keyword evidence="2 8" id="KW-0813">Transport</keyword>
<feature type="transmembrane region" description="Helical" evidence="8">
    <location>
        <begin position="284"/>
        <end position="306"/>
    </location>
</feature>
<gene>
    <name evidence="10" type="ORF">NS226_11090</name>
</gene>
<keyword evidence="6 8" id="KW-1133">Transmembrane helix</keyword>
<feature type="transmembrane region" description="Helical" evidence="8">
    <location>
        <begin position="362"/>
        <end position="387"/>
    </location>
</feature>
<comment type="similarity">
    <text evidence="8">Belongs to the binding-protein-dependent transport system permease family.</text>
</comment>
<dbReference type="Gene3D" id="1.10.3720.10">
    <property type="entry name" value="MetI-like"/>
    <property type="match status" value="2"/>
</dbReference>